<dbReference type="SMART" id="SM00066">
    <property type="entry name" value="GAL4"/>
    <property type="match status" value="1"/>
</dbReference>
<dbReference type="AlphaFoldDB" id="A0A4Z1GLP2"/>
<dbReference type="Proteomes" id="UP000297814">
    <property type="component" value="Unassembled WGS sequence"/>
</dbReference>
<dbReference type="GO" id="GO:0005634">
    <property type="term" value="C:nucleus"/>
    <property type="evidence" value="ECO:0007669"/>
    <property type="project" value="UniProtKB-SubCell"/>
</dbReference>
<dbReference type="InterPro" id="IPR050613">
    <property type="entry name" value="Sec_Metabolite_Reg"/>
</dbReference>
<dbReference type="Gene3D" id="4.10.240.10">
    <property type="entry name" value="Zn(2)-C6 fungal-type DNA-binding domain"/>
    <property type="match status" value="1"/>
</dbReference>
<dbReference type="PROSITE" id="PS50048">
    <property type="entry name" value="ZN2_CY6_FUNGAL_2"/>
    <property type="match status" value="1"/>
</dbReference>
<dbReference type="GO" id="GO:0000981">
    <property type="term" value="F:DNA-binding transcription factor activity, RNA polymerase II-specific"/>
    <property type="evidence" value="ECO:0007669"/>
    <property type="project" value="InterPro"/>
</dbReference>
<evidence type="ECO:0000313" key="5">
    <source>
        <dbReference type="EMBL" id="TGO37218.1"/>
    </source>
</evidence>
<evidence type="ECO:0000256" key="2">
    <source>
        <dbReference type="ARBA" id="ARBA00023242"/>
    </source>
</evidence>
<dbReference type="PANTHER" id="PTHR31001:SF87">
    <property type="entry name" value="COL-21"/>
    <property type="match status" value="1"/>
</dbReference>
<accession>A0A4Z1GLP2</accession>
<gene>
    <name evidence="5" type="ORF">BHYA_0102g00020</name>
</gene>
<dbReference type="PANTHER" id="PTHR31001">
    <property type="entry name" value="UNCHARACTERIZED TRANSCRIPTIONAL REGULATORY PROTEIN"/>
    <property type="match status" value="1"/>
</dbReference>
<evidence type="ECO:0000256" key="3">
    <source>
        <dbReference type="SAM" id="MobiDB-lite"/>
    </source>
</evidence>
<evidence type="ECO:0000259" key="4">
    <source>
        <dbReference type="PROSITE" id="PS50048"/>
    </source>
</evidence>
<dbReference type="InterPro" id="IPR036864">
    <property type="entry name" value="Zn2-C6_fun-type_DNA-bd_sf"/>
</dbReference>
<feature type="compositionally biased region" description="Low complexity" evidence="3">
    <location>
        <begin position="89"/>
        <end position="102"/>
    </location>
</feature>
<proteinExistence type="predicted"/>
<feature type="region of interest" description="Disordered" evidence="3">
    <location>
        <begin position="256"/>
        <end position="284"/>
    </location>
</feature>
<comment type="caution">
    <text evidence="5">The sequence shown here is derived from an EMBL/GenBank/DDBJ whole genome shotgun (WGS) entry which is preliminary data.</text>
</comment>
<reference evidence="5 6" key="1">
    <citation type="submission" date="2017-12" db="EMBL/GenBank/DDBJ databases">
        <title>Comparative genomics of Botrytis spp.</title>
        <authorList>
            <person name="Valero-Jimenez C.A."/>
            <person name="Tapia P."/>
            <person name="Veloso J."/>
            <person name="Silva-Moreno E."/>
            <person name="Staats M."/>
            <person name="Valdes J.H."/>
            <person name="Van Kan J.A.L."/>
        </authorList>
    </citation>
    <scope>NUCLEOTIDE SEQUENCE [LARGE SCALE GENOMIC DNA]</scope>
    <source>
        <strain evidence="5 6">Bh0001</strain>
    </source>
</reference>
<dbReference type="GO" id="GO:0008270">
    <property type="term" value="F:zinc ion binding"/>
    <property type="evidence" value="ECO:0007669"/>
    <property type="project" value="InterPro"/>
</dbReference>
<keyword evidence="6" id="KW-1185">Reference proteome</keyword>
<organism evidence="5 6">
    <name type="scientific">Botrytis hyacinthi</name>
    <dbReference type="NCBI Taxonomy" id="278943"/>
    <lineage>
        <taxon>Eukaryota</taxon>
        <taxon>Fungi</taxon>
        <taxon>Dikarya</taxon>
        <taxon>Ascomycota</taxon>
        <taxon>Pezizomycotina</taxon>
        <taxon>Leotiomycetes</taxon>
        <taxon>Helotiales</taxon>
        <taxon>Sclerotiniaceae</taxon>
        <taxon>Botrytis</taxon>
    </lineage>
</organism>
<evidence type="ECO:0000313" key="6">
    <source>
        <dbReference type="Proteomes" id="UP000297814"/>
    </source>
</evidence>
<dbReference type="CDD" id="cd00067">
    <property type="entry name" value="GAL4"/>
    <property type="match status" value="1"/>
</dbReference>
<sequence length="284" mass="31984">MQKSDEASKRTARSRTPTACLQCQKRKQKCSREQPCRHCSRRYPPVECIYTFEGKHKMLPLPSPDRLSAADDTPASFYADQKTSAARLSSIPSSESYSSTVSNEAHHRASEQNSQEENMSYMPTFDITNSDPFRSKLLYQGVLSTAVPTSVTGSYSEQEMDSNELEFPPVPQVPTNTPDQIPFYDYMYGPHIETGSWNQSSNLNPNSGMVDLQNFDQSYFDPVSIQDRSSQSFDFNGSPVFHQSFWNDKMSNLNNPPDISFSPGTPDHQNSDYGTTDGYPGSYY</sequence>
<name>A0A4Z1GLP2_9HELO</name>
<comment type="subcellular location">
    <subcellularLocation>
        <location evidence="1">Nucleus</location>
    </subcellularLocation>
</comment>
<feature type="domain" description="Zn(2)-C6 fungal-type" evidence="4">
    <location>
        <begin position="19"/>
        <end position="50"/>
    </location>
</feature>
<feature type="region of interest" description="Disordered" evidence="3">
    <location>
        <begin position="84"/>
        <end position="119"/>
    </location>
</feature>
<dbReference type="InterPro" id="IPR001138">
    <property type="entry name" value="Zn2Cys6_DnaBD"/>
</dbReference>
<dbReference type="SUPFAM" id="SSF57701">
    <property type="entry name" value="Zn2/Cys6 DNA-binding domain"/>
    <property type="match status" value="1"/>
</dbReference>
<protein>
    <recommendedName>
        <fullName evidence="4">Zn(2)-C6 fungal-type domain-containing protein</fullName>
    </recommendedName>
</protein>
<keyword evidence="2" id="KW-0539">Nucleus</keyword>
<dbReference type="EMBL" id="PQXK01000102">
    <property type="protein sequence ID" value="TGO37218.1"/>
    <property type="molecule type" value="Genomic_DNA"/>
</dbReference>
<evidence type="ECO:0000256" key="1">
    <source>
        <dbReference type="ARBA" id="ARBA00004123"/>
    </source>
</evidence>
<dbReference type="Pfam" id="PF00172">
    <property type="entry name" value="Zn_clus"/>
    <property type="match status" value="1"/>
</dbReference>